<proteinExistence type="predicted"/>
<sequence>MMKTILVLLVCTIGWISFPAASCAQYPTAVNRKISPGNTVYYIDPGQGSDEQPGKSPATAWKSFAPANQLIFSSGDQLRIIQGGSFEQSLFLIARGSRQQPVTIEFAPGRYNFYRDQAFKKTFHISNTNDVPDSLKAIALYIYQSSYVAIKGRAASLVMRGKLIEACIDSSSHIALQGLQYDYHRPTMSEWKVLNIQGHSADLLIHPDSRFSISDSLLTWEGEGWRHQPGWYWQAFDPATGELSRTDLKLEGLKYSLLGGDTVRIHFGSNPGLHTGWTYQNRDVLRDCAGMFFRRSREIRLQNIQIRFMHGMGVVAQFCENISIDSVFVQPGNNSGRTSAAWADILHFSGCKGKLSVRNSYLSAANDDAINVHGTHLRIVEQTGPRQVKLRFMHGQTYGFLPFIPGDSVEFIHAGSLLSYSANKVVTVQALNDKDYLLTLLKPVPAALQAEDVLENTTWTPELLIQHNTITRIPTRGVLISTRRKVVIEQNDFIRTQMSAILVADDAASWYESGMVRNVLIRRNNFIQCGEPVINIHPENSLSKGPVHKNISILDNYFELRSDQLVAAKSTEGMLLAGNRIKTRTSLPLDKLVTWKDCQGIQIRQNEIGLSFPANHL</sequence>
<evidence type="ECO:0000256" key="5">
    <source>
        <dbReference type="ARBA" id="ARBA00023295"/>
    </source>
</evidence>
<evidence type="ECO:0000256" key="6">
    <source>
        <dbReference type="SAM" id="SignalP"/>
    </source>
</evidence>
<evidence type="ECO:0000313" key="8">
    <source>
        <dbReference type="EMBL" id="WEK35438.1"/>
    </source>
</evidence>
<dbReference type="SUPFAM" id="SSF51126">
    <property type="entry name" value="Pectin lyase-like"/>
    <property type="match status" value="1"/>
</dbReference>
<dbReference type="GO" id="GO:0004557">
    <property type="term" value="F:alpha-galactosidase activity"/>
    <property type="evidence" value="ECO:0007669"/>
    <property type="project" value="UniProtKB-EC"/>
</dbReference>
<accession>A0AAJ5WRX7</accession>
<dbReference type="Pfam" id="PF23764">
    <property type="entry name" value="Beta-barrel_GLAA-B_II"/>
    <property type="match status" value="1"/>
</dbReference>
<organism evidence="8 9">
    <name type="scientific">Candidatus Pseudobacter hemicellulosilyticus</name>
    <dbReference type="NCBI Taxonomy" id="3121375"/>
    <lineage>
        <taxon>Bacteria</taxon>
        <taxon>Pseudomonadati</taxon>
        <taxon>Bacteroidota</taxon>
        <taxon>Chitinophagia</taxon>
        <taxon>Chitinophagales</taxon>
        <taxon>Chitinophagaceae</taxon>
        <taxon>Pseudobacter</taxon>
    </lineage>
</organism>
<feature type="domain" description="GLAA-B beta-barrel" evidence="7">
    <location>
        <begin position="387"/>
        <end position="454"/>
    </location>
</feature>
<keyword evidence="4" id="KW-0378">Hydrolase</keyword>
<dbReference type="InterPro" id="IPR056441">
    <property type="entry name" value="Beta-barrel_GLAA-B_II"/>
</dbReference>
<dbReference type="AlphaFoldDB" id="A0AAJ5WRX7"/>
<evidence type="ECO:0000256" key="3">
    <source>
        <dbReference type="ARBA" id="ARBA00022737"/>
    </source>
</evidence>
<reference evidence="8" key="1">
    <citation type="submission" date="2023-03" db="EMBL/GenBank/DDBJ databases">
        <title>Andean soil-derived lignocellulolytic bacterial consortium as a source of novel taxa and putative plastic-active enzymes.</title>
        <authorList>
            <person name="Diaz-Garcia L."/>
            <person name="Chuvochina M."/>
            <person name="Feuerriegel G."/>
            <person name="Bunk B."/>
            <person name="Sproer C."/>
            <person name="Streit W.R."/>
            <person name="Rodriguez L.M."/>
            <person name="Overmann J."/>
            <person name="Jimenez D.J."/>
        </authorList>
    </citation>
    <scope>NUCLEOTIDE SEQUENCE</scope>
    <source>
        <strain evidence="8">MAG 7</strain>
    </source>
</reference>
<keyword evidence="3" id="KW-0677">Repeat</keyword>
<comment type="catalytic activity">
    <reaction evidence="2">
        <text>Hydrolysis of terminal, non-reducing branched (1-&gt;3)-alpha-D-galactosidic residues, producing free D-galactose.</text>
        <dbReference type="EC" id="3.2.1.n1"/>
    </reaction>
</comment>
<gene>
    <name evidence="8" type="ORF">P0Y53_23345</name>
</gene>
<name>A0AAJ5WRX7_9BACT</name>
<evidence type="ECO:0000259" key="7">
    <source>
        <dbReference type="Pfam" id="PF23764"/>
    </source>
</evidence>
<feature type="signal peptide" evidence="6">
    <location>
        <begin position="1"/>
        <end position="24"/>
    </location>
</feature>
<dbReference type="Proteomes" id="UP001220610">
    <property type="component" value="Chromosome"/>
</dbReference>
<feature type="chain" id="PRO_5042465216" description="GLAA-B beta-barrel domain-containing protein" evidence="6">
    <location>
        <begin position="25"/>
        <end position="617"/>
    </location>
</feature>
<evidence type="ECO:0000256" key="2">
    <source>
        <dbReference type="ARBA" id="ARBA00001271"/>
    </source>
</evidence>
<dbReference type="EMBL" id="CP119311">
    <property type="protein sequence ID" value="WEK35438.1"/>
    <property type="molecule type" value="Genomic_DNA"/>
</dbReference>
<comment type="catalytic activity">
    <reaction evidence="1">
        <text>Hydrolysis of terminal, non-reducing alpha-D-galactose residues in alpha-D-galactosides, including galactose oligosaccharides, galactomannans and galactolipids.</text>
        <dbReference type="EC" id="3.2.1.22"/>
    </reaction>
</comment>
<evidence type="ECO:0000256" key="4">
    <source>
        <dbReference type="ARBA" id="ARBA00022801"/>
    </source>
</evidence>
<keyword evidence="6" id="KW-0732">Signal</keyword>
<evidence type="ECO:0000256" key="1">
    <source>
        <dbReference type="ARBA" id="ARBA00001255"/>
    </source>
</evidence>
<evidence type="ECO:0000313" key="9">
    <source>
        <dbReference type="Proteomes" id="UP001220610"/>
    </source>
</evidence>
<protein>
    <recommendedName>
        <fullName evidence="7">GLAA-B beta-barrel domain-containing protein</fullName>
    </recommendedName>
</protein>
<keyword evidence="5" id="KW-0326">Glycosidase</keyword>
<dbReference type="InterPro" id="IPR012334">
    <property type="entry name" value="Pectin_lyas_fold"/>
</dbReference>
<dbReference type="InterPro" id="IPR011050">
    <property type="entry name" value="Pectin_lyase_fold/virulence"/>
</dbReference>
<dbReference type="Gene3D" id="2.160.20.10">
    <property type="entry name" value="Single-stranded right-handed beta-helix, Pectin lyase-like"/>
    <property type="match status" value="2"/>
</dbReference>